<evidence type="ECO:0000256" key="1">
    <source>
        <dbReference type="SAM" id="MobiDB-lite"/>
    </source>
</evidence>
<dbReference type="Proteomes" id="UP000232003">
    <property type="component" value="Chromosome"/>
</dbReference>
<dbReference type="RefSeq" id="WP_100902271.1">
    <property type="nucleotide sequence ID" value="NZ_CAWNNC010000001.1"/>
</dbReference>
<dbReference type="AlphaFoldDB" id="A0A2K8T343"/>
<protein>
    <submittedName>
        <fullName evidence="2">Uncharacterized protein</fullName>
    </submittedName>
</protein>
<evidence type="ECO:0000313" key="3">
    <source>
        <dbReference type="Proteomes" id="UP000232003"/>
    </source>
</evidence>
<sequence length="73" mass="8123">MIEKSKESKPKRSGGFELKLRKPLGYCILPKSVDRKLLPVDEIMRVSAVGFGTGNHSQLRSPKSPARTKVLET</sequence>
<organism evidence="2 3">
    <name type="scientific">Nostoc flagelliforme CCNUN1</name>
    <dbReference type="NCBI Taxonomy" id="2038116"/>
    <lineage>
        <taxon>Bacteria</taxon>
        <taxon>Bacillati</taxon>
        <taxon>Cyanobacteriota</taxon>
        <taxon>Cyanophyceae</taxon>
        <taxon>Nostocales</taxon>
        <taxon>Nostocaceae</taxon>
        <taxon>Nostoc</taxon>
    </lineage>
</organism>
<dbReference type="KEGG" id="nfl:COO91_08243"/>
<evidence type="ECO:0000313" key="2">
    <source>
        <dbReference type="EMBL" id="AUB42136.1"/>
    </source>
</evidence>
<dbReference type="EMBL" id="CP024785">
    <property type="protein sequence ID" value="AUB42136.1"/>
    <property type="molecule type" value="Genomic_DNA"/>
</dbReference>
<name>A0A2K8T343_9NOSO</name>
<keyword evidence="3" id="KW-1185">Reference proteome</keyword>
<feature type="region of interest" description="Disordered" evidence="1">
    <location>
        <begin position="52"/>
        <end position="73"/>
    </location>
</feature>
<gene>
    <name evidence="2" type="ORF">COO91_08243</name>
</gene>
<accession>A0A2K8T343</accession>
<proteinExistence type="predicted"/>
<reference evidence="2 3" key="1">
    <citation type="submission" date="2017-11" db="EMBL/GenBank/DDBJ databases">
        <title>Complete genome of a free-living desiccation-tolerant cyanobacterium and its photosynthetic adaptation to extreme terrestrial habitat.</title>
        <authorList>
            <person name="Shang J."/>
        </authorList>
    </citation>
    <scope>NUCLEOTIDE SEQUENCE [LARGE SCALE GENOMIC DNA]</scope>
    <source>
        <strain evidence="2 3">CCNUN1</strain>
    </source>
</reference>